<dbReference type="PANTHER" id="PTHR37848">
    <property type="entry name" value="EXPRESSED PROTEIN"/>
    <property type="match status" value="1"/>
</dbReference>
<gene>
    <name evidence="2" type="ORF">LRAMOSA01876</name>
</gene>
<reference evidence="2" key="1">
    <citation type="journal article" date="2014" name="Genome Announc.">
        <title>De novo whole-genome sequence and genome annotation of Lichtheimia ramosa.</title>
        <authorList>
            <person name="Linde J."/>
            <person name="Schwartze V."/>
            <person name="Binder U."/>
            <person name="Lass-Florl C."/>
            <person name="Voigt K."/>
            <person name="Horn F."/>
        </authorList>
    </citation>
    <scope>NUCLEOTIDE SEQUENCE</scope>
    <source>
        <strain evidence="2">JMRC FSU:6197</strain>
    </source>
</reference>
<name>A0A077WMK9_9FUNG</name>
<proteinExistence type="predicted"/>
<evidence type="ECO:0000256" key="1">
    <source>
        <dbReference type="SAM" id="Phobius"/>
    </source>
</evidence>
<keyword evidence="1" id="KW-1133">Transmembrane helix</keyword>
<dbReference type="OrthoDB" id="203796at2759"/>
<dbReference type="EMBL" id="LK023324">
    <property type="protein sequence ID" value="CDS07927.1"/>
    <property type="molecule type" value="Genomic_DNA"/>
</dbReference>
<sequence>MSKDNPLALGPERSQSAITEAFFTHGDYSMQFEDTPESEPFLATTPRPSTLPQPQQQQQHPIVSGIPEAARNNNRYMNASVHVSMDDLHIPYETLEDGKFLSRSMLVNTGGEELHRFLIQRSVIQPKIVIRLQGSRRTVQGSRSKTKKDGTVESTSITHLVDDFNYEMDCTKYLRSTPDGFKVLPDRKTGEIKSVQELCDDYVRDPHRIKELQLTKVVDWDTALVQRVLTKAIRRYGYSHSLKIDIETRQNKVLVKPGSWIAKAVDNPIMVWFCYLTFLWIITWPLLFYYRRRYGHDTLQSIWRMNISKREWCEENMDDILGQIPLAALDSHSETEQCFPDDNTLLIYASSF</sequence>
<keyword evidence="1" id="KW-0472">Membrane</keyword>
<organism evidence="2">
    <name type="scientific">Lichtheimia ramosa</name>
    <dbReference type="NCBI Taxonomy" id="688394"/>
    <lineage>
        <taxon>Eukaryota</taxon>
        <taxon>Fungi</taxon>
        <taxon>Fungi incertae sedis</taxon>
        <taxon>Mucoromycota</taxon>
        <taxon>Mucoromycotina</taxon>
        <taxon>Mucoromycetes</taxon>
        <taxon>Mucorales</taxon>
        <taxon>Lichtheimiaceae</taxon>
        <taxon>Lichtheimia</taxon>
    </lineage>
</organism>
<feature type="transmembrane region" description="Helical" evidence="1">
    <location>
        <begin position="269"/>
        <end position="290"/>
    </location>
</feature>
<accession>A0A077WMK9</accession>
<dbReference type="AlphaFoldDB" id="A0A077WMK9"/>
<dbReference type="PANTHER" id="PTHR37848:SF1">
    <property type="entry name" value="SUN DOMAIN-CONTAINING PROTEIN"/>
    <property type="match status" value="1"/>
</dbReference>
<keyword evidence="1" id="KW-0812">Transmembrane</keyword>
<protein>
    <submittedName>
        <fullName evidence="2">Uncharacterized protein</fullName>
    </submittedName>
</protein>
<evidence type="ECO:0000313" key="2">
    <source>
        <dbReference type="EMBL" id="CDS07927.1"/>
    </source>
</evidence>